<evidence type="ECO:0000259" key="1">
    <source>
        <dbReference type="Pfam" id="PF01261"/>
    </source>
</evidence>
<evidence type="ECO:0000313" key="2">
    <source>
        <dbReference type="EMBL" id="KRL88444.1"/>
    </source>
</evidence>
<feature type="domain" description="Xylose isomerase-like TIM barrel" evidence="1">
    <location>
        <begin position="27"/>
        <end position="242"/>
    </location>
</feature>
<sequence length="271" mass="30500">MFPMLGLKASSDPRQIMDRLKHQPAVFEFFTDQPDFTPSGLTHLKQMIGQVQNQGISQIVLHQPMNFQGHHTEVITPQDSFPALYDFVHRTAVTLIQVAKETGTQALIHGSYDDQHGFDEMLAAYPDVAAARQVGFDVLDRLQEFGGEHVMFENSISPVFFYGDPAVEDAILAHGYRLAYDVSHAFITVHGDNDRLIASLEHLKEQIVHYHLVDSMGQTHDSLPLGEGRIAWPRVLPHLNPAATDIYEIDLKDQANCAEQVASHQYLQQFM</sequence>
<dbReference type="AlphaFoldDB" id="A0A0R1U5D1"/>
<organism evidence="2 3">
    <name type="scientific">Limosilactobacillus ingluviei DSM 15946</name>
    <dbReference type="NCBI Taxonomy" id="1423760"/>
    <lineage>
        <taxon>Bacteria</taxon>
        <taxon>Bacillati</taxon>
        <taxon>Bacillota</taxon>
        <taxon>Bacilli</taxon>
        <taxon>Lactobacillales</taxon>
        <taxon>Lactobacillaceae</taxon>
        <taxon>Limosilactobacillus</taxon>
    </lineage>
</organism>
<dbReference type="GeneID" id="82934105"/>
<dbReference type="PATRIC" id="fig|1423760.3.peg.407"/>
<evidence type="ECO:0000313" key="3">
    <source>
        <dbReference type="Proteomes" id="UP000050816"/>
    </source>
</evidence>
<dbReference type="EMBL" id="AZFK01000077">
    <property type="protein sequence ID" value="KRL88444.1"/>
    <property type="molecule type" value="Genomic_DNA"/>
</dbReference>
<gene>
    <name evidence="2" type="ORF">FC43_GL000388</name>
</gene>
<accession>A0A0R1U5D1</accession>
<dbReference type="RefSeq" id="WP_019206362.1">
    <property type="nucleotide sequence ID" value="NZ_AZFK01000077.1"/>
</dbReference>
<reference evidence="2 3" key="1">
    <citation type="journal article" date="2015" name="Genome Announc.">
        <title>Expanding the biotechnology potential of lactobacilli through comparative genomics of 213 strains and associated genera.</title>
        <authorList>
            <person name="Sun Z."/>
            <person name="Harris H.M."/>
            <person name="McCann A."/>
            <person name="Guo C."/>
            <person name="Argimon S."/>
            <person name="Zhang W."/>
            <person name="Yang X."/>
            <person name="Jeffery I.B."/>
            <person name="Cooney J.C."/>
            <person name="Kagawa T.F."/>
            <person name="Liu W."/>
            <person name="Song Y."/>
            <person name="Salvetti E."/>
            <person name="Wrobel A."/>
            <person name="Rasinkangas P."/>
            <person name="Parkhill J."/>
            <person name="Rea M.C."/>
            <person name="O'Sullivan O."/>
            <person name="Ritari J."/>
            <person name="Douillard F.P."/>
            <person name="Paul Ross R."/>
            <person name="Yang R."/>
            <person name="Briner A.E."/>
            <person name="Felis G.E."/>
            <person name="de Vos W.M."/>
            <person name="Barrangou R."/>
            <person name="Klaenhammer T.R."/>
            <person name="Caufield P.W."/>
            <person name="Cui Y."/>
            <person name="Zhang H."/>
            <person name="O'Toole P.W."/>
        </authorList>
    </citation>
    <scope>NUCLEOTIDE SEQUENCE [LARGE SCALE GENOMIC DNA]</scope>
    <source>
        <strain evidence="2 3">DSM 15946</strain>
    </source>
</reference>
<dbReference type="Pfam" id="PF01261">
    <property type="entry name" value="AP_endonuc_2"/>
    <property type="match status" value="1"/>
</dbReference>
<comment type="caution">
    <text evidence="2">The sequence shown here is derived from an EMBL/GenBank/DDBJ whole genome shotgun (WGS) entry which is preliminary data.</text>
</comment>
<protein>
    <recommendedName>
        <fullName evidence="1">Xylose isomerase-like TIM barrel domain-containing protein</fullName>
    </recommendedName>
</protein>
<name>A0A0R1U5D1_9LACO</name>
<dbReference type="Gene3D" id="3.20.20.150">
    <property type="entry name" value="Divalent-metal-dependent TIM barrel enzymes"/>
    <property type="match status" value="1"/>
</dbReference>
<dbReference type="SUPFAM" id="SSF51658">
    <property type="entry name" value="Xylose isomerase-like"/>
    <property type="match status" value="1"/>
</dbReference>
<proteinExistence type="predicted"/>
<dbReference type="InterPro" id="IPR013022">
    <property type="entry name" value="Xyl_isomerase-like_TIM-brl"/>
</dbReference>
<dbReference type="InterPro" id="IPR036237">
    <property type="entry name" value="Xyl_isomerase-like_sf"/>
</dbReference>
<dbReference type="Proteomes" id="UP000050816">
    <property type="component" value="Unassembled WGS sequence"/>
</dbReference>